<keyword evidence="2" id="KW-0805">Transcription regulation</keyword>
<dbReference type="Gene3D" id="1.10.1740.10">
    <property type="match status" value="1"/>
</dbReference>
<dbReference type="InterPro" id="IPR013324">
    <property type="entry name" value="RNA_pol_sigma_r3/r4-like"/>
</dbReference>
<keyword evidence="3" id="KW-0731">Sigma factor</keyword>
<feature type="domain" description="RNA polymerase sigma-70 region 2" evidence="5">
    <location>
        <begin position="29"/>
        <end position="93"/>
    </location>
</feature>
<evidence type="ECO:0000259" key="5">
    <source>
        <dbReference type="Pfam" id="PF04542"/>
    </source>
</evidence>
<evidence type="ECO:0000313" key="6">
    <source>
        <dbReference type="EMBL" id="MDP5272892.1"/>
    </source>
</evidence>
<accession>A0ABT9IUB0</accession>
<dbReference type="Proteomes" id="UP001231941">
    <property type="component" value="Unassembled WGS sequence"/>
</dbReference>
<evidence type="ECO:0000313" key="7">
    <source>
        <dbReference type="Proteomes" id="UP001231941"/>
    </source>
</evidence>
<name>A0ABT9IUB0_9BACL</name>
<gene>
    <name evidence="6" type="ORF">Q5Y73_02120</name>
</gene>
<dbReference type="InterPro" id="IPR007627">
    <property type="entry name" value="RNA_pol_sigma70_r2"/>
</dbReference>
<reference evidence="6 7" key="1">
    <citation type="submission" date="2023-08" db="EMBL/GenBank/DDBJ databases">
        <authorList>
            <person name="Park J.-S."/>
        </authorList>
    </citation>
    <scope>NUCLEOTIDE SEQUENCE [LARGE SCALE GENOMIC DNA]</scope>
    <source>
        <strain evidence="6 7">2205SS18-9</strain>
    </source>
</reference>
<sequence>MINHLLKKTKNEVLVEAAKNGDESAFNELVHRYRTRAFVWAKNITKDIHLAEDIVQEALFNAFLQLSSISNPSQFESWLYTIVRNQTYMKLRTVAYKREQSFTVMKLENNGTEDQLDSFIHYMMKKTPISGDAENDPSKIVEATDFELMMLEVLEKLSATEKSIFMDHYFNDFLPIEIAKRHGITIDNVYKILSRSRAKVKEERFRLYMKEYIHERKKTKTNQNVVILPQPNNQKLIWKQNKNTFVCSLYCILQHSKTDHYSFTDVMGLTSQAFRMTIETEQIDKNGHYMYFWEPVFMQGLNNLGLTCTMTGDGGVSPSPYMLNQGIHHIRESLSQGNPLMAWDLFSVGFGIIYGYDDHNQVLYALDGNKTRTIPYERLGRGTTEGLFILSFSKANTLLHSKTALKSALQMIIKHAYREMTFIGYATGLSAYDHWKNAFLHKKVNPLGNAFCAAYYANARKHAALFMYDQAKRYKHDIWVSKLFKDTANSYSTVAKLLTRISELFPLPKGGVPSHPDKIKLAVQYLETAKENEEECLNKIKQLIHLL</sequence>
<comment type="similarity">
    <text evidence="1">Belongs to the sigma-70 factor family. ECF subfamily.</text>
</comment>
<dbReference type="PANTHER" id="PTHR43133:SF51">
    <property type="entry name" value="RNA POLYMERASE SIGMA FACTOR"/>
    <property type="match status" value="1"/>
</dbReference>
<keyword evidence="7" id="KW-1185">Reference proteome</keyword>
<dbReference type="SUPFAM" id="SSF88659">
    <property type="entry name" value="Sigma3 and sigma4 domains of RNA polymerase sigma factors"/>
    <property type="match status" value="1"/>
</dbReference>
<dbReference type="Gene3D" id="1.10.10.10">
    <property type="entry name" value="Winged helix-like DNA-binding domain superfamily/Winged helix DNA-binding domain"/>
    <property type="match status" value="1"/>
</dbReference>
<dbReference type="InterPro" id="IPR014284">
    <property type="entry name" value="RNA_pol_sigma-70_dom"/>
</dbReference>
<protein>
    <submittedName>
        <fullName evidence="6">RNA polymerase sigma factor</fullName>
    </submittedName>
</protein>
<evidence type="ECO:0000256" key="1">
    <source>
        <dbReference type="ARBA" id="ARBA00010641"/>
    </source>
</evidence>
<evidence type="ECO:0000256" key="4">
    <source>
        <dbReference type="ARBA" id="ARBA00023163"/>
    </source>
</evidence>
<dbReference type="InterPro" id="IPR013325">
    <property type="entry name" value="RNA_pol_sigma_r2"/>
</dbReference>
<evidence type="ECO:0000256" key="2">
    <source>
        <dbReference type="ARBA" id="ARBA00023015"/>
    </source>
</evidence>
<dbReference type="EMBL" id="JAVAMP010000001">
    <property type="protein sequence ID" value="MDP5272892.1"/>
    <property type="molecule type" value="Genomic_DNA"/>
</dbReference>
<dbReference type="InterPro" id="IPR039425">
    <property type="entry name" value="RNA_pol_sigma-70-like"/>
</dbReference>
<proteinExistence type="inferred from homology"/>
<dbReference type="SUPFAM" id="SSF88946">
    <property type="entry name" value="Sigma2 domain of RNA polymerase sigma factors"/>
    <property type="match status" value="1"/>
</dbReference>
<evidence type="ECO:0000256" key="3">
    <source>
        <dbReference type="ARBA" id="ARBA00023082"/>
    </source>
</evidence>
<dbReference type="NCBIfam" id="TIGR02937">
    <property type="entry name" value="sigma70-ECF"/>
    <property type="match status" value="1"/>
</dbReference>
<dbReference type="Pfam" id="PF04542">
    <property type="entry name" value="Sigma70_r2"/>
    <property type="match status" value="1"/>
</dbReference>
<dbReference type="InterPro" id="IPR036388">
    <property type="entry name" value="WH-like_DNA-bd_sf"/>
</dbReference>
<keyword evidence="4" id="KW-0804">Transcription</keyword>
<comment type="caution">
    <text evidence="6">The sequence shown here is derived from an EMBL/GenBank/DDBJ whole genome shotgun (WGS) entry which is preliminary data.</text>
</comment>
<dbReference type="PANTHER" id="PTHR43133">
    <property type="entry name" value="RNA POLYMERASE ECF-TYPE SIGMA FACTO"/>
    <property type="match status" value="1"/>
</dbReference>
<organism evidence="6 7">
    <name type="scientific">Chengkuizengella axinellae</name>
    <dbReference type="NCBI Taxonomy" id="3064388"/>
    <lineage>
        <taxon>Bacteria</taxon>
        <taxon>Bacillati</taxon>
        <taxon>Bacillota</taxon>
        <taxon>Bacilli</taxon>
        <taxon>Bacillales</taxon>
        <taxon>Paenibacillaceae</taxon>
        <taxon>Chengkuizengella</taxon>
    </lineage>
</organism>
<dbReference type="RefSeq" id="WP_305990193.1">
    <property type="nucleotide sequence ID" value="NZ_JAVAMP010000001.1"/>
</dbReference>